<sequence length="329" mass="37600">MNINKDNSLSSKIFLSCHRSEEKTVLGERYFDIPYKLTHYGNVRDTDHLEMILMSSSPGIMGGDTLQQDIICEENAAFKYFTQSFNKVHPAHKSEGSKQICNFTLEAGAKFLYVPHPTIPYRDSSFEALNTIKMTSSSHLIWGDIISGGRIHSGERFELKKYHTKTKVYRDERLILFDNQLIEPSTQPVEDLLFFEGYTHQGTLLLISPYAEAFKRELDEILLEQFTDSSYGFTMCAENAIMVRIMGYSGEALHDWLFNIGNMAWSFFEYQEKEASEAKQTKAEIKEIAVKKQEPKPKKKVTAKAKTSTVKKPKTTAKSKPSAKKKTEK</sequence>
<dbReference type="GO" id="GO:0016151">
    <property type="term" value="F:nickel cation binding"/>
    <property type="evidence" value="ECO:0007669"/>
    <property type="project" value="UniProtKB-UniRule"/>
</dbReference>
<keyword evidence="2 3" id="KW-0143">Chaperone</keyword>
<dbReference type="AlphaFoldDB" id="A0AAU0F445"/>
<dbReference type="PANTHER" id="PTHR33643:SF1">
    <property type="entry name" value="UREASE ACCESSORY PROTEIN D"/>
    <property type="match status" value="1"/>
</dbReference>
<keyword evidence="3" id="KW-0963">Cytoplasm</keyword>
<keyword evidence="6" id="KW-1185">Reference proteome</keyword>
<reference evidence="5" key="1">
    <citation type="submission" date="2023-10" db="EMBL/GenBank/DDBJ databases">
        <title>Characterization and whole genome sequencing of a novel strain of Bergeyella porcorum QD2021 isolated from pig.</title>
        <authorList>
            <person name="Liu G."/>
            <person name="Chen C."/>
            <person name="Han X."/>
        </authorList>
    </citation>
    <scope>NUCLEOTIDE SEQUENCE</scope>
    <source>
        <strain evidence="5">QD2021</strain>
    </source>
</reference>
<evidence type="ECO:0000313" key="5">
    <source>
        <dbReference type="EMBL" id="WOC52721.1"/>
    </source>
</evidence>
<evidence type="ECO:0000256" key="2">
    <source>
        <dbReference type="ARBA" id="ARBA00023186"/>
    </source>
</evidence>
<dbReference type="EMBL" id="CP136426">
    <property type="protein sequence ID" value="WOC52721.1"/>
    <property type="molecule type" value="Genomic_DNA"/>
</dbReference>
<dbReference type="HAMAP" id="MF_01384">
    <property type="entry name" value="UreD"/>
    <property type="match status" value="1"/>
</dbReference>
<dbReference type="Pfam" id="PF01774">
    <property type="entry name" value="UreD"/>
    <property type="match status" value="1"/>
</dbReference>
<proteinExistence type="inferred from homology"/>
<dbReference type="Proteomes" id="UP001432059">
    <property type="component" value="Chromosome"/>
</dbReference>
<dbReference type="KEGG" id="bpor:BPO_2074"/>
<dbReference type="PANTHER" id="PTHR33643">
    <property type="entry name" value="UREASE ACCESSORY PROTEIN D"/>
    <property type="match status" value="1"/>
</dbReference>
<evidence type="ECO:0000256" key="1">
    <source>
        <dbReference type="ARBA" id="ARBA00007177"/>
    </source>
</evidence>
<feature type="compositionally biased region" description="Basic residues" evidence="4">
    <location>
        <begin position="297"/>
        <end position="329"/>
    </location>
</feature>
<accession>A0AAU0F445</accession>
<gene>
    <name evidence="3" type="primary">ureD</name>
    <name evidence="5" type="ORF">BPO_2074</name>
</gene>
<comment type="subunit">
    <text evidence="3">UreD, UreF and UreG form a complex that acts as a GTP-hydrolysis-dependent molecular chaperone, activating the urease apoprotein by helping to assemble the nickel containing metallocenter of UreC. The UreE protein probably delivers the nickel.</text>
</comment>
<comment type="subcellular location">
    <subcellularLocation>
        <location evidence="3">Cytoplasm</location>
    </subcellularLocation>
</comment>
<dbReference type="GO" id="GO:0005737">
    <property type="term" value="C:cytoplasm"/>
    <property type="evidence" value="ECO:0007669"/>
    <property type="project" value="UniProtKB-SubCell"/>
</dbReference>
<name>A0AAU0F445_9FLAO</name>
<dbReference type="RefSeq" id="WP_327984071.1">
    <property type="nucleotide sequence ID" value="NZ_CP136426.1"/>
</dbReference>
<comment type="similarity">
    <text evidence="1 3">Belongs to the UreD family.</text>
</comment>
<evidence type="ECO:0000313" key="6">
    <source>
        <dbReference type="Proteomes" id="UP001432059"/>
    </source>
</evidence>
<dbReference type="InterPro" id="IPR002669">
    <property type="entry name" value="UreD"/>
</dbReference>
<organism evidence="5 6">
    <name type="scientific">Bergeyella porcorum</name>
    <dbReference type="NCBI Taxonomy" id="1735111"/>
    <lineage>
        <taxon>Bacteria</taxon>
        <taxon>Pseudomonadati</taxon>
        <taxon>Bacteroidota</taxon>
        <taxon>Flavobacteriia</taxon>
        <taxon>Flavobacteriales</taxon>
        <taxon>Weeksellaceae</taxon>
        <taxon>Bergeyella</taxon>
    </lineage>
</organism>
<keyword evidence="3" id="KW-0996">Nickel insertion</keyword>
<evidence type="ECO:0000256" key="3">
    <source>
        <dbReference type="HAMAP-Rule" id="MF_01384"/>
    </source>
</evidence>
<evidence type="ECO:0000256" key="4">
    <source>
        <dbReference type="SAM" id="MobiDB-lite"/>
    </source>
</evidence>
<feature type="region of interest" description="Disordered" evidence="4">
    <location>
        <begin position="288"/>
        <end position="329"/>
    </location>
</feature>
<protein>
    <recommendedName>
        <fullName evidence="3">Urease accessory protein UreD</fullName>
    </recommendedName>
</protein>
<comment type="function">
    <text evidence="3">Required for maturation of urease via the functional incorporation of the urease nickel metallocenter.</text>
</comment>